<proteinExistence type="predicted"/>
<accession>A0ABT0FSR3</accession>
<dbReference type="EMBL" id="JAKRKC020000001">
    <property type="protein sequence ID" value="MCK2214921.1"/>
    <property type="molecule type" value="Genomic_DNA"/>
</dbReference>
<name>A0ABT0FSR3_9ACTN</name>
<evidence type="ECO:0000313" key="2">
    <source>
        <dbReference type="Proteomes" id="UP001317259"/>
    </source>
</evidence>
<organism evidence="1 2">
    <name type="scientific">Actinomadura luzonensis</name>
    <dbReference type="NCBI Taxonomy" id="2805427"/>
    <lineage>
        <taxon>Bacteria</taxon>
        <taxon>Bacillati</taxon>
        <taxon>Actinomycetota</taxon>
        <taxon>Actinomycetes</taxon>
        <taxon>Streptosporangiales</taxon>
        <taxon>Thermomonosporaceae</taxon>
        <taxon>Actinomadura</taxon>
    </lineage>
</organism>
<dbReference type="RefSeq" id="WP_242381535.1">
    <property type="nucleotide sequence ID" value="NZ_JAKRKC020000001.1"/>
</dbReference>
<comment type="caution">
    <text evidence="1">The sequence shown here is derived from an EMBL/GenBank/DDBJ whole genome shotgun (WGS) entry which is preliminary data.</text>
</comment>
<reference evidence="1 2" key="1">
    <citation type="submission" date="2022-04" db="EMBL/GenBank/DDBJ databases">
        <title>Genome draft of Actinomadura sp. ATCC 31491.</title>
        <authorList>
            <person name="Shi X."/>
            <person name="Du Y."/>
        </authorList>
    </citation>
    <scope>NUCLEOTIDE SEQUENCE [LARGE SCALE GENOMIC DNA]</scope>
    <source>
        <strain evidence="1 2">ATCC 31491</strain>
    </source>
</reference>
<dbReference type="Proteomes" id="UP001317259">
    <property type="component" value="Unassembled WGS sequence"/>
</dbReference>
<keyword evidence="2" id="KW-1185">Reference proteome</keyword>
<sequence length="108" mass="12052">MTELGGWLRAANLKGFMLALSEIIAYDFDDSDWDAIAFGLERDAEKDAWFTYPLGHAGLTVTISKATEEGTIDLRIAVPDGIPCLREKIDVAWMVFNQFDVNPDVEIL</sequence>
<gene>
    <name evidence="1" type="ORF">MF672_014165</name>
</gene>
<evidence type="ECO:0000313" key="1">
    <source>
        <dbReference type="EMBL" id="MCK2214921.1"/>
    </source>
</evidence>
<protein>
    <submittedName>
        <fullName evidence="1">Uncharacterized protein</fullName>
    </submittedName>
</protein>